<evidence type="ECO:0000256" key="4">
    <source>
        <dbReference type="ARBA" id="ARBA00022989"/>
    </source>
</evidence>
<dbReference type="RefSeq" id="XP_031418487.1">
    <property type="nucleotide sequence ID" value="XM_031562627.2"/>
</dbReference>
<dbReference type="KEGG" id="char:105906072"/>
<dbReference type="PIRSF" id="PIRSF002419">
    <property type="entry name" value="Tetraspanin"/>
    <property type="match status" value="1"/>
</dbReference>
<dbReference type="RefSeq" id="XP_042559540.1">
    <property type="nucleotide sequence ID" value="XM_042703606.1"/>
</dbReference>
<comment type="subcellular location">
    <subcellularLocation>
        <location evidence="1">Endomembrane system</location>
        <topology evidence="1">Multi-pass membrane protein</topology>
    </subcellularLocation>
    <subcellularLocation>
        <location evidence="9">Membrane</location>
        <topology evidence="9">Multi-pass membrane protein</topology>
    </subcellularLocation>
</comment>
<evidence type="ECO:0000256" key="5">
    <source>
        <dbReference type="ARBA" id="ARBA00023136"/>
    </source>
</evidence>
<sequence length="249" mass="26559">MAQLQNLYAIMKYLMMMLSGIILISGIVLLAVGIWISVGASNHIKNIGDFSTQLGVISTICTVSGGGLTLLGLIGCYGAWAEKRMLILVYFVVISVVFLAELTMTLLALVYQNRVENVIREASKRTLKESYKGPGANDAISAGWNAIMMKFKCCGVSNTTNDFVGSAFTNATSLLYPTTCCVNMESPSCDGMNTAPGILYSEGCDVKMITIVKSQGLILGSVAACICVMELASMVISVVLYVRLGALGR</sequence>
<feature type="transmembrane region" description="Helical" evidence="9">
    <location>
        <begin position="12"/>
        <end position="36"/>
    </location>
</feature>
<evidence type="ECO:0000256" key="1">
    <source>
        <dbReference type="ARBA" id="ARBA00004127"/>
    </source>
</evidence>
<protein>
    <recommendedName>
        <fullName evidence="9">Tetraspanin</fullName>
    </recommendedName>
</protein>
<feature type="transmembrane region" description="Helical" evidence="9">
    <location>
        <begin position="217"/>
        <end position="242"/>
    </location>
</feature>
<evidence type="ECO:0000313" key="12">
    <source>
        <dbReference type="RefSeq" id="XP_042559540.1"/>
    </source>
</evidence>
<dbReference type="Pfam" id="PF00335">
    <property type="entry name" value="Tetraspanin"/>
    <property type="match status" value="1"/>
</dbReference>
<dbReference type="InterPro" id="IPR018499">
    <property type="entry name" value="Tetraspanin/Peripherin"/>
</dbReference>
<dbReference type="InterPro" id="IPR008952">
    <property type="entry name" value="Tetraspanin_EC2_sf"/>
</dbReference>
<dbReference type="GO" id="GO:0005886">
    <property type="term" value="C:plasma membrane"/>
    <property type="evidence" value="ECO:0007669"/>
    <property type="project" value="TreeGrafter"/>
</dbReference>
<dbReference type="SUPFAM" id="SSF48652">
    <property type="entry name" value="Tetraspanin"/>
    <property type="match status" value="1"/>
</dbReference>
<dbReference type="GO" id="GO:0012505">
    <property type="term" value="C:endomembrane system"/>
    <property type="evidence" value="ECO:0007669"/>
    <property type="project" value="UniProtKB-SubCell"/>
</dbReference>
<evidence type="ECO:0000256" key="6">
    <source>
        <dbReference type="ARBA" id="ARBA00023180"/>
    </source>
</evidence>
<comment type="function">
    <text evidence="8">Structural component of specialized membrane microdomains known as tetraspanin-enriched microdomains (TERMs), which act as platforms for receptor clustering and signaling. Participates thereby in diverse biological functions such as cell signal transduction, adhesion, migration and protein trafficking. Regulates neuronal differentiation in response to NGF by facilitating NGF-mediated activation of NTRK1/TRKA receptor tyrosine kinase and subsequent downstream signaling pathways. Plays a role in the inhibition of TNFalpha-induced apoptosis. Mechanistically, inhibits the NF-kappa-B signaling pathway by blocking phosphorylation of CHUK. Also promotes the stability of the thiamine transporter 1/SLC19A2 in intestinal epithelial cells leading to an increase of thiamine uptake process.</text>
</comment>
<evidence type="ECO:0000256" key="2">
    <source>
        <dbReference type="ARBA" id="ARBA00006840"/>
    </source>
</evidence>
<evidence type="ECO:0000313" key="10">
    <source>
        <dbReference type="Proteomes" id="UP000515152"/>
    </source>
</evidence>
<proteinExistence type="inferred from homology"/>
<keyword evidence="6" id="KW-0325">Glycoprotein</keyword>
<keyword evidence="4 9" id="KW-1133">Transmembrane helix</keyword>
<evidence type="ECO:0000256" key="3">
    <source>
        <dbReference type="ARBA" id="ARBA00022692"/>
    </source>
</evidence>
<reference evidence="11 12" key="1">
    <citation type="submission" date="2025-04" db="UniProtKB">
        <authorList>
            <consortium name="RefSeq"/>
        </authorList>
    </citation>
    <scope>IDENTIFICATION</scope>
</reference>
<organism evidence="10 11">
    <name type="scientific">Clupea harengus</name>
    <name type="common">Atlantic herring</name>
    <dbReference type="NCBI Taxonomy" id="7950"/>
    <lineage>
        <taxon>Eukaryota</taxon>
        <taxon>Metazoa</taxon>
        <taxon>Chordata</taxon>
        <taxon>Craniata</taxon>
        <taxon>Vertebrata</taxon>
        <taxon>Euteleostomi</taxon>
        <taxon>Actinopterygii</taxon>
        <taxon>Neopterygii</taxon>
        <taxon>Teleostei</taxon>
        <taxon>Clupei</taxon>
        <taxon>Clupeiformes</taxon>
        <taxon>Clupeoidei</taxon>
        <taxon>Clupeidae</taxon>
        <taxon>Clupea</taxon>
    </lineage>
</organism>
<evidence type="ECO:0000256" key="9">
    <source>
        <dbReference type="RuleBase" id="RU361218"/>
    </source>
</evidence>
<comment type="subunit">
    <text evidence="7">Interacts with SLC19A2. Interacts with NTRK1/TRKA.</text>
</comment>
<dbReference type="AlphaFoldDB" id="A0A6P8F5R6"/>
<accession>A0A6P8F5R6</accession>
<evidence type="ECO:0000313" key="11">
    <source>
        <dbReference type="RefSeq" id="XP_031418487.1"/>
    </source>
</evidence>
<gene>
    <name evidence="11 12" type="primary">LOC105906072</name>
</gene>
<dbReference type="GeneID" id="105906072"/>
<keyword evidence="10" id="KW-1185">Reference proteome</keyword>
<comment type="similarity">
    <text evidence="2 9">Belongs to the tetraspanin (TM4SF) family.</text>
</comment>
<evidence type="ECO:0000256" key="8">
    <source>
        <dbReference type="ARBA" id="ARBA00054958"/>
    </source>
</evidence>
<feature type="transmembrane region" description="Helical" evidence="9">
    <location>
        <begin position="56"/>
        <end position="80"/>
    </location>
</feature>
<dbReference type="PANTHER" id="PTHR19282:SF216">
    <property type="entry name" value="TETRASPANIN-1"/>
    <property type="match status" value="1"/>
</dbReference>
<dbReference type="OrthoDB" id="10033535at2759"/>
<evidence type="ECO:0000256" key="7">
    <source>
        <dbReference type="ARBA" id="ARBA00046464"/>
    </source>
</evidence>
<dbReference type="PRINTS" id="PR00259">
    <property type="entry name" value="TMFOUR"/>
</dbReference>
<dbReference type="PANTHER" id="PTHR19282">
    <property type="entry name" value="TETRASPANIN"/>
    <property type="match status" value="1"/>
</dbReference>
<name>A0A6P8F5R6_CLUHA</name>
<keyword evidence="5 9" id="KW-0472">Membrane</keyword>
<dbReference type="Gene3D" id="1.10.1450.10">
    <property type="entry name" value="Tetraspanin"/>
    <property type="match status" value="1"/>
</dbReference>
<dbReference type="InterPro" id="IPR000301">
    <property type="entry name" value="Tetraspanin_animals"/>
</dbReference>
<feature type="transmembrane region" description="Helical" evidence="9">
    <location>
        <begin position="87"/>
        <end position="111"/>
    </location>
</feature>
<keyword evidence="3 9" id="KW-0812">Transmembrane</keyword>
<dbReference type="Proteomes" id="UP000515152">
    <property type="component" value="Chromosome 24"/>
</dbReference>